<gene>
    <name evidence="1" type="ORF">BpHYR1_000289</name>
</gene>
<comment type="caution">
    <text evidence="1">The sequence shown here is derived from an EMBL/GenBank/DDBJ whole genome shotgun (WGS) entry which is preliminary data.</text>
</comment>
<proteinExistence type="predicted"/>
<sequence>MATGSLSIFEKHTKLDMTEEQVKRLKGGLRFRSENIEKLVIDSGIIDSKYTVEMFNTDLKKVIRKFSASGKYPKGSKFVDKVGFEVLIHQIAETKRSNYETILEKLNSAPDPIAVAKPIQKNNSNNSKGLN</sequence>
<evidence type="ECO:0000313" key="1">
    <source>
        <dbReference type="EMBL" id="RMZ93397.1"/>
    </source>
</evidence>
<dbReference type="EMBL" id="REGN01013850">
    <property type="protein sequence ID" value="RMZ93397.1"/>
    <property type="molecule type" value="Genomic_DNA"/>
</dbReference>
<reference evidence="1 2" key="1">
    <citation type="journal article" date="2018" name="Sci. Rep.">
        <title>Genomic signatures of local adaptation to the degree of environmental predictability in rotifers.</title>
        <authorList>
            <person name="Franch-Gras L."/>
            <person name="Hahn C."/>
            <person name="Garcia-Roger E.M."/>
            <person name="Carmona M.J."/>
            <person name="Serra M."/>
            <person name="Gomez A."/>
        </authorList>
    </citation>
    <scope>NUCLEOTIDE SEQUENCE [LARGE SCALE GENOMIC DNA]</scope>
    <source>
        <strain evidence="1">HYR1</strain>
    </source>
</reference>
<name>A0A3M7P3S5_BRAPC</name>
<accession>A0A3M7P3S5</accession>
<protein>
    <submittedName>
        <fullName evidence="1">Uncharacterized protein</fullName>
    </submittedName>
</protein>
<dbReference type="OrthoDB" id="548799at2759"/>
<organism evidence="1 2">
    <name type="scientific">Brachionus plicatilis</name>
    <name type="common">Marine rotifer</name>
    <name type="synonym">Brachionus muelleri</name>
    <dbReference type="NCBI Taxonomy" id="10195"/>
    <lineage>
        <taxon>Eukaryota</taxon>
        <taxon>Metazoa</taxon>
        <taxon>Spiralia</taxon>
        <taxon>Gnathifera</taxon>
        <taxon>Rotifera</taxon>
        <taxon>Eurotatoria</taxon>
        <taxon>Monogononta</taxon>
        <taxon>Pseudotrocha</taxon>
        <taxon>Ploima</taxon>
        <taxon>Brachionidae</taxon>
        <taxon>Brachionus</taxon>
    </lineage>
</organism>
<dbReference type="AlphaFoldDB" id="A0A3M7P3S5"/>
<keyword evidence="2" id="KW-1185">Reference proteome</keyword>
<evidence type="ECO:0000313" key="2">
    <source>
        <dbReference type="Proteomes" id="UP000276133"/>
    </source>
</evidence>
<dbReference type="Proteomes" id="UP000276133">
    <property type="component" value="Unassembled WGS sequence"/>
</dbReference>